<feature type="domain" description="Isopenicillin N synthase-like Fe(2+) 2OG dioxygenase" evidence="1">
    <location>
        <begin position="176"/>
        <end position="263"/>
    </location>
</feature>
<sequence length="327" mass="36863">MESLGCSSEKCELPKVYLGGLDLSKSGTGSWAVARAEVARALANYGGFEVVSDGIKPEMQDELFGRVMPEVFMESNLRGPTLLNYDGAWIQRDAEILPFKSLKVTDPVSVAAVHECATNIWPHGNEIFCNNIWSYANQMKGLMQIIHKMVLESLELEHHYGSHLDSLQYSLRLSEYSIDENNEEDKVVIPPHADPNFVSIICQDKKGLEVEASTGEWMEAPTAPNSFTVLLGEIFTAWTNGVFRAPKHRVRTEQNAKRRSAIFNAFPSLSEEIMLETPHELVDEKHPLLFNPFNYYNYIKFRHSDEGEKHKNVLEAYCGVKPPILTA</sequence>
<keyword evidence="3" id="KW-1185">Reference proteome</keyword>
<dbReference type="InterPro" id="IPR027443">
    <property type="entry name" value="IPNS-like_sf"/>
</dbReference>
<proteinExistence type="predicted"/>
<dbReference type="AlphaFoldDB" id="A0AAP0B405"/>
<dbReference type="PANTHER" id="PTHR47990">
    <property type="entry name" value="2-OXOGLUTARATE (2OG) AND FE(II)-DEPENDENT OXYGENASE SUPERFAMILY PROTEIN-RELATED"/>
    <property type="match status" value="1"/>
</dbReference>
<dbReference type="InterPro" id="IPR044861">
    <property type="entry name" value="IPNS-like_FE2OG_OXY"/>
</dbReference>
<organism evidence="2 3">
    <name type="scientific">Platanthera zijinensis</name>
    <dbReference type="NCBI Taxonomy" id="2320716"/>
    <lineage>
        <taxon>Eukaryota</taxon>
        <taxon>Viridiplantae</taxon>
        <taxon>Streptophyta</taxon>
        <taxon>Embryophyta</taxon>
        <taxon>Tracheophyta</taxon>
        <taxon>Spermatophyta</taxon>
        <taxon>Magnoliopsida</taxon>
        <taxon>Liliopsida</taxon>
        <taxon>Asparagales</taxon>
        <taxon>Orchidaceae</taxon>
        <taxon>Orchidoideae</taxon>
        <taxon>Orchideae</taxon>
        <taxon>Orchidinae</taxon>
        <taxon>Platanthera</taxon>
    </lineage>
</organism>
<evidence type="ECO:0000313" key="2">
    <source>
        <dbReference type="EMBL" id="KAK8926335.1"/>
    </source>
</evidence>
<evidence type="ECO:0000259" key="1">
    <source>
        <dbReference type="Pfam" id="PF03171"/>
    </source>
</evidence>
<dbReference type="Proteomes" id="UP001418222">
    <property type="component" value="Unassembled WGS sequence"/>
</dbReference>
<dbReference type="InterPro" id="IPR050231">
    <property type="entry name" value="Iron_ascorbate_oxido_reductase"/>
</dbReference>
<gene>
    <name evidence="2" type="primary">GA2OX8</name>
    <name evidence="2" type="ORF">KSP39_PZI018279</name>
</gene>
<dbReference type="SUPFAM" id="SSF51197">
    <property type="entry name" value="Clavaminate synthase-like"/>
    <property type="match status" value="1"/>
</dbReference>
<name>A0AAP0B405_9ASPA</name>
<comment type="caution">
    <text evidence="2">The sequence shown here is derived from an EMBL/GenBank/DDBJ whole genome shotgun (WGS) entry which is preliminary data.</text>
</comment>
<dbReference type="Gene3D" id="2.60.120.330">
    <property type="entry name" value="B-lactam Antibiotic, Isopenicillin N Synthase, Chain"/>
    <property type="match status" value="1"/>
</dbReference>
<protein>
    <submittedName>
        <fullName evidence="2">Gibberellin 2-beta-dioxygenase 8</fullName>
    </submittedName>
</protein>
<evidence type="ECO:0000313" key="3">
    <source>
        <dbReference type="Proteomes" id="UP001418222"/>
    </source>
</evidence>
<dbReference type="Pfam" id="PF03171">
    <property type="entry name" value="2OG-FeII_Oxy"/>
    <property type="match status" value="1"/>
</dbReference>
<accession>A0AAP0B405</accession>
<dbReference type="EMBL" id="JBBWWQ010000016">
    <property type="protein sequence ID" value="KAK8926335.1"/>
    <property type="molecule type" value="Genomic_DNA"/>
</dbReference>
<reference evidence="2 3" key="1">
    <citation type="journal article" date="2022" name="Nat. Plants">
        <title>Genomes of leafy and leafless Platanthera orchids illuminate the evolution of mycoheterotrophy.</title>
        <authorList>
            <person name="Li M.H."/>
            <person name="Liu K.W."/>
            <person name="Li Z."/>
            <person name="Lu H.C."/>
            <person name="Ye Q.L."/>
            <person name="Zhang D."/>
            <person name="Wang J.Y."/>
            <person name="Li Y.F."/>
            <person name="Zhong Z.M."/>
            <person name="Liu X."/>
            <person name="Yu X."/>
            <person name="Liu D.K."/>
            <person name="Tu X.D."/>
            <person name="Liu B."/>
            <person name="Hao Y."/>
            <person name="Liao X.Y."/>
            <person name="Jiang Y.T."/>
            <person name="Sun W.H."/>
            <person name="Chen J."/>
            <person name="Chen Y.Q."/>
            <person name="Ai Y."/>
            <person name="Zhai J.W."/>
            <person name="Wu S.S."/>
            <person name="Zhou Z."/>
            <person name="Hsiao Y.Y."/>
            <person name="Wu W.L."/>
            <person name="Chen Y.Y."/>
            <person name="Lin Y.F."/>
            <person name="Hsu J.L."/>
            <person name="Li C.Y."/>
            <person name="Wang Z.W."/>
            <person name="Zhao X."/>
            <person name="Zhong W.Y."/>
            <person name="Ma X.K."/>
            <person name="Ma L."/>
            <person name="Huang J."/>
            <person name="Chen G.Z."/>
            <person name="Huang M.Z."/>
            <person name="Huang L."/>
            <person name="Peng D.H."/>
            <person name="Luo Y.B."/>
            <person name="Zou S.Q."/>
            <person name="Chen S.P."/>
            <person name="Lan S."/>
            <person name="Tsai W.C."/>
            <person name="Van de Peer Y."/>
            <person name="Liu Z.J."/>
        </authorList>
    </citation>
    <scope>NUCLEOTIDE SEQUENCE [LARGE SCALE GENOMIC DNA]</scope>
    <source>
        <strain evidence="2">Lor287</strain>
    </source>
</reference>